<keyword evidence="5" id="KW-1185">Reference proteome</keyword>
<reference evidence="4 5" key="1">
    <citation type="submission" date="2017-09" db="EMBL/GenBank/DDBJ databases">
        <title>Complete genome sequence of Verrucomicrobial strain HZ-65, isolated from freshwater.</title>
        <authorList>
            <person name="Choi A."/>
        </authorList>
    </citation>
    <scope>NUCLEOTIDE SEQUENCE [LARGE SCALE GENOMIC DNA]</scope>
    <source>
        <strain evidence="4 5">HZ-65</strain>
    </source>
</reference>
<feature type="chain" id="PRO_5012922710" description="Outer membrane protein beta-barrel domain-containing protein" evidence="2">
    <location>
        <begin position="21"/>
        <end position="186"/>
    </location>
</feature>
<dbReference type="Pfam" id="PF13505">
    <property type="entry name" value="OMP_b-brl"/>
    <property type="match status" value="1"/>
</dbReference>
<dbReference type="InterPro" id="IPR011250">
    <property type="entry name" value="OMP/PagP_B-barrel"/>
</dbReference>
<feature type="signal peptide" evidence="2">
    <location>
        <begin position="1"/>
        <end position="20"/>
    </location>
</feature>
<dbReference type="Gene3D" id="2.40.160.20">
    <property type="match status" value="1"/>
</dbReference>
<feature type="domain" description="Outer membrane protein beta-barrel" evidence="3">
    <location>
        <begin position="10"/>
        <end position="161"/>
    </location>
</feature>
<dbReference type="Proteomes" id="UP000217265">
    <property type="component" value="Chromosome"/>
</dbReference>
<dbReference type="InterPro" id="IPR027385">
    <property type="entry name" value="Beta-barrel_OMP"/>
</dbReference>
<proteinExistence type="predicted"/>
<dbReference type="AlphaFoldDB" id="A0A290QFW4"/>
<dbReference type="RefSeq" id="WP_096055860.1">
    <property type="nucleotide sequence ID" value="NZ_CP023344.1"/>
</dbReference>
<dbReference type="KEGG" id="vbh:CMV30_09810"/>
<evidence type="ECO:0000313" key="4">
    <source>
        <dbReference type="EMBL" id="ATC64228.1"/>
    </source>
</evidence>
<evidence type="ECO:0000256" key="1">
    <source>
        <dbReference type="ARBA" id="ARBA00022729"/>
    </source>
</evidence>
<accession>A0A290QFW4</accession>
<dbReference type="SUPFAM" id="SSF56925">
    <property type="entry name" value="OMPA-like"/>
    <property type="match status" value="1"/>
</dbReference>
<name>A0A290QFW4_9BACT</name>
<sequence>MKKFLQLLCVLIFATPWVSAQNPDSDRVRFYVQPSAIVAYPGDDFDTVGGVSVAAGVTFARNHSVELEYLGFETERRRRWSEYELEFEYLFAAYKYRFAITEKFSVQAGVFLGRFEQKMSPAEYGTWYYNPQPDDDFAGGLSGTVEYQFTPHISFVGGIKMIGQAATRFTTSGTVGVAQAGAKFSF</sequence>
<evidence type="ECO:0000259" key="3">
    <source>
        <dbReference type="Pfam" id="PF13505"/>
    </source>
</evidence>
<dbReference type="EMBL" id="CP023344">
    <property type="protein sequence ID" value="ATC64228.1"/>
    <property type="molecule type" value="Genomic_DNA"/>
</dbReference>
<organism evidence="4 5">
    <name type="scientific">Nibricoccus aquaticus</name>
    <dbReference type="NCBI Taxonomy" id="2576891"/>
    <lineage>
        <taxon>Bacteria</taxon>
        <taxon>Pseudomonadati</taxon>
        <taxon>Verrucomicrobiota</taxon>
        <taxon>Opitutia</taxon>
        <taxon>Opitutales</taxon>
        <taxon>Opitutaceae</taxon>
        <taxon>Nibricoccus</taxon>
    </lineage>
</organism>
<evidence type="ECO:0000256" key="2">
    <source>
        <dbReference type="SAM" id="SignalP"/>
    </source>
</evidence>
<protein>
    <recommendedName>
        <fullName evidence="3">Outer membrane protein beta-barrel domain-containing protein</fullName>
    </recommendedName>
</protein>
<keyword evidence="1 2" id="KW-0732">Signal</keyword>
<evidence type="ECO:0000313" key="5">
    <source>
        <dbReference type="Proteomes" id="UP000217265"/>
    </source>
</evidence>
<gene>
    <name evidence="4" type="ORF">CMV30_09810</name>
</gene>